<proteinExistence type="predicted"/>
<feature type="region of interest" description="Disordered" evidence="1">
    <location>
        <begin position="142"/>
        <end position="163"/>
    </location>
</feature>
<dbReference type="PANTHER" id="PTHR36840">
    <property type="entry name" value="BLL5714 PROTEIN"/>
    <property type="match status" value="1"/>
</dbReference>
<keyword evidence="3" id="KW-1185">Reference proteome</keyword>
<feature type="compositionally biased region" description="Low complexity" evidence="1">
    <location>
        <begin position="147"/>
        <end position="157"/>
    </location>
</feature>
<dbReference type="Proteomes" id="UP000593566">
    <property type="component" value="Unassembled WGS sequence"/>
</dbReference>
<evidence type="ECO:0000313" key="3">
    <source>
        <dbReference type="Proteomes" id="UP000593566"/>
    </source>
</evidence>
<evidence type="ECO:0000313" key="2">
    <source>
        <dbReference type="EMBL" id="KAF6224116.1"/>
    </source>
</evidence>
<gene>
    <name evidence="2" type="ORF">HO133_010690</name>
</gene>
<dbReference type="GeneID" id="59339080"/>
<dbReference type="InterPro" id="IPR010640">
    <property type="entry name" value="Low_temperature_requirement_A"/>
</dbReference>
<reference evidence="2 3" key="1">
    <citation type="journal article" date="2020" name="Genomics">
        <title>Complete, high-quality genomes from long-read metagenomic sequencing of two wolf lichen thalli reveals enigmatic genome architecture.</title>
        <authorList>
            <person name="McKenzie S.K."/>
            <person name="Walston R.F."/>
            <person name="Allen J.L."/>
        </authorList>
    </citation>
    <scope>NUCLEOTIDE SEQUENCE [LARGE SCALE GENOMIC DNA]</scope>
    <source>
        <strain evidence="2">WasteWater1</strain>
    </source>
</reference>
<dbReference type="RefSeq" id="XP_037153176.1">
    <property type="nucleotide sequence ID" value="XM_037301542.1"/>
</dbReference>
<name>A0A8H6CJ56_9LECA</name>
<feature type="region of interest" description="Disordered" evidence="1">
    <location>
        <begin position="1"/>
        <end position="25"/>
    </location>
</feature>
<accession>A0A8H6CJ56</accession>
<comment type="caution">
    <text evidence="2">The sequence shown here is derived from an EMBL/GenBank/DDBJ whole genome shotgun (WGS) entry which is preliminary data.</text>
</comment>
<organism evidence="2 3">
    <name type="scientific">Letharia lupina</name>
    <dbReference type="NCBI Taxonomy" id="560253"/>
    <lineage>
        <taxon>Eukaryota</taxon>
        <taxon>Fungi</taxon>
        <taxon>Dikarya</taxon>
        <taxon>Ascomycota</taxon>
        <taxon>Pezizomycotina</taxon>
        <taxon>Lecanoromycetes</taxon>
        <taxon>OSLEUM clade</taxon>
        <taxon>Lecanoromycetidae</taxon>
        <taxon>Lecanorales</taxon>
        <taxon>Lecanorineae</taxon>
        <taxon>Parmeliaceae</taxon>
        <taxon>Letharia</taxon>
    </lineage>
</organism>
<feature type="compositionally biased region" description="Polar residues" evidence="1">
    <location>
        <begin position="1"/>
        <end position="16"/>
    </location>
</feature>
<evidence type="ECO:0000256" key="1">
    <source>
        <dbReference type="SAM" id="MobiDB-lite"/>
    </source>
</evidence>
<sequence>METTSTPPLDNTTPPQASHGHLHTGRRLRKLLRPNGRRVHIAGTPEEHVHLTRTLPNIEPDDNFDCYLQGSTEHLEAVREIHAFHENRSHDLRTQHGSIYDEFELVRSELDTLADELLHLSNHGVALNANFSKFGYDAHIRTKDSDSSTSSLSGDQSSSHRDWEAERRKGQALKFWKKPIVRQYWHRGLLWRASEVEEVASFELFVDLLYVGIISVIGDTAAENATGFNLLKFTITFALAFKMWTDLTLLISWFETSR</sequence>
<dbReference type="EMBL" id="JACCJB010000009">
    <property type="protein sequence ID" value="KAF6224116.1"/>
    <property type="molecule type" value="Genomic_DNA"/>
</dbReference>
<protein>
    <submittedName>
        <fullName evidence="2">Uncharacterized protein</fullName>
    </submittedName>
</protein>
<dbReference type="AlphaFoldDB" id="A0A8H6CJ56"/>
<dbReference type="PANTHER" id="PTHR36840:SF1">
    <property type="entry name" value="BLL5714 PROTEIN"/>
    <property type="match status" value="1"/>
</dbReference>